<dbReference type="EMBL" id="CP035928">
    <property type="protein sequence ID" value="QEP35136.1"/>
    <property type="molecule type" value="Genomic_DNA"/>
</dbReference>
<dbReference type="GO" id="GO:0071978">
    <property type="term" value="P:bacterial-type flagellum-dependent swarming motility"/>
    <property type="evidence" value="ECO:0007669"/>
    <property type="project" value="TreeGrafter"/>
</dbReference>
<keyword evidence="7" id="KW-0282">Flagellum</keyword>
<dbReference type="NCBIfam" id="TIGR03506">
    <property type="entry name" value="FlgEFG_subfam"/>
    <property type="match status" value="1"/>
</dbReference>
<keyword evidence="7" id="KW-0966">Cell projection</keyword>
<evidence type="ECO:0000313" key="8">
    <source>
        <dbReference type="Proteomes" id="UP000322726"/>
    </source>
</evidence>
<reference evidence="7 8" key="1">
    <citation type="submission" date="2019-09" db="EMBL/GenBank/DDBJ databases">
        <title>Complete genome sequencing of four Arcobacter species reveals a diverse suite of mobile elements.</title>
        <authorList>
            <person name="Miller W.G."/>
            <person name="Yee E."/>
            <person name="Bono J.L."/>
        </authorList>
    </citation>
    <scope>NUCLEOTIDE SEQUENCE [LARGE SCALE GENOMIC DNA]</scope>
    <source>
        <strain evidence="7 8">LMG 26638</strain>
    </source>
</reference>
<dbReference type="OrthoDB" id="9804559at2"/>
<dbReference type="KEGG" id="apai:APAC_2064"/>
<proteinExistence type="inferred from homology"/>
<keyword evidence="3 4" id="KW-0975">Bacterial flagellum</keyword>
<dbReference type="RefSeq" id="WP_130234035.1">
    <property type="nucleotide sequence ID" value="NZ_BMEF01000006.1"/>
</dbReference>
<dbReference type="InterPro" id="IPR020013">
    <property type="entry name" value="Flagellar_FlgE/F/G"/>
</dbReference>
<dbReference type="GO" id="GO:0009425">
    <property type="term" value="C:bacterial-type flagellum basal body"/>
    <property type="evidence" value="ECO:0007669"/>
    <property type="project" value="UniProtKB-SubCell"/>
</dbReference>
<comment type="similarity">
    <text evidence="2 4">Belongs to the flagella basal body rod proteins family.</text>
</comment>
<evidence type="ECO:0000259" key="5">
    <source>
        <dbReference type="Pfam" id="PF06429"/>
    </source>
</evidence>
<sequence>MIGALNNGKIGLLSFENAISVESNNVSNATTIGHKEDNVTFEDMMYKNGYGKGVNIQNVEKSFSQGNVQLTNVNLDVAIEGKGMFVINDRSTGLTYYTRAGNFQQGEDGFLETQELFKVQGLSPQEKNITATDINDTLFTDEFSNFIASIDISHDETVYNHNVKTTDYNSAAVDDTISGQNYKTASSKINDVELLKNDFLNKIKLLQSNFDVVSTPSQKQISEVDFSSQLPNLKNQNDFIRVQIDGVEYKEYFDSDIQTTLNNLSDKLSNTEGFNANVSTNGVLTIESLVPGKEFKILEANLNSEYVPISKIQESIQGTGLAMLDSSRQALKEAVENAGGKYLEITNVLTYKDKTVIGNEDINLRLNALGLVEDIKGEVSISDDGLVYVTNDNNSFLVSKISTAHFRNMQGLNPEGSNIFKETLYSGEALNADDLSTLVSKSIETSNASYSNSLSKLLFYQKAFEANSKSITVSDEFLNTAIQMKK</sequence>
<keyword evidence="8" id="KW-1185">Reference proteome</keyword>
<evidence type="ECO:0000256" key="4">
    <source>
        <dbReference type="RuleBase" id="RU362116"/>
    </source>
</evidence>
<keyword evidence="7" id="KW-0969">Cilium</keyword>
<accession>A0A5C2HDA7</accession>
<dbReference type="InterPro" id="IPR010930">
    <property type="entry name" value="Flg_bb/hook_C_dom"/>
</dbReference>
<dbReference type="AlphaFoldDB" id="A0A5C2HDA7"/>
<protein>
    <submittedName>
        <fullName evidence="7">Flagellar hook protein</fullName>
    </submittedName>
</protein>
<evidence type="ECO:0000256" key="1">
    <source>
        <dbReference type="ARBA" id="ARBA00004117"/>
    </source>
</evidence>
<feature type="domain" description="Flagellar hook protein FlgE/F/G-like D1" evidence="6">
    <location>
        <begin position="78"/>
        <end position="130"/>
    </location>
</feature>
<dbReference type="Proteomes" id="UP000322726">
    <property type="component" value="Chromosome"/>
</dbReference>
<evidence type="ECO:0000256" key="2">
    <source>
        <dbReference type="ARBA" id="ARBA00009677"/>
    </source>
</evidence>
<evidence type="ECO:0000256" key="3">
    <source>
        <dbReference type="ARBA" id="ARBA00023143"/>
    </source>
</evidence>
<dbReference type="PANTHER" id="PTHR30435">
    <property type="entry name" value="FLAGELLAR PROTEIN"/>
    <property type="match status" value="1"/>
</dbReference>
<dbReference type="Pfam" id="PF22692">
    <property type="entry name" value="LlgE_F_G_D1"/>
    <property type="match status" value="1"/>
</dbReference>
<dbReference type="SUPFAM" id="SSF117143">
    <property type="entry name" value="Flagellar hook protein flgE"/>
    <property type="match status" value="1"/>
</dbReference>
<comment type="subcellular location">
    <subcellularLocation>
        <location evidence="1 4">Bacterial flagellum basal body</location>
    </subcellularLocation>
</comment>
<reference evidence="8" key="2">
    <citation type="submission" date="2019-09" db="EMBL/GenBank/DDBJ databases">
        <title>Complete genome sequencing of four Arcobacter species reveals a diverse suite of mobile elements.</title>
        <authorList>
            <person name="On S.L.W."/>
            <person name="Miller W.G."/>
            <person name="Biggs P."/>
            <person name="Cornelius A."/>
            <person name="Vandamme P."/>
        </authorList>
    </citation>
    <scope>NUCLEOTIDE SEQUENCE [LARGE SCALE GENOMIC DNA]</scope>
    <source>
        <strain evidence="8">LMG 26638</strain>
    </source>
</reference>
<dbReference type="InterPro" id="IPR037925">
    <property type="entry name" value="FlgE/F/G-like"/>
</dbReference>
<name>A0A5C2HDA7_9BACT</name>
<gene>
    <name evidence="7" type="primary">flgE</name>
    <name evidence="7" type="ORF">APAC_2064</name>
</gene>
<dbReference type="InterPro" id="IPR053967">
    <property type="entry name" value="LlgE_F_G-like_D1"/>
</dbReference>
<evidence type="ECO:0000259" key="6">
    <source>
        <dbReference type="Pfam" id="PF22692"/>
    </source>
</evidence>
<evidence type="ECO:0000313" key="7">
    <source>
        <dbReference type="EMBL" id="QEP35136.1"/>
    </source>
</evidence>
<dbReference type="Pfam" id="PF06429">
    <property type="entry name" value="Flg_bbr_C"/>
    <property type="match status" value="1"/>
</dbReference>
<organism evidence="7 8">
    <name type="scientific">Malaciobacter pacificus</name>
    <dbReference type="NCBI Taxonomy" id="1080223"/>
    <lineage>
        <taxon>Bacteria</taxon>
        <taxon>Pseudomonadati</taxon>
        <taxon>Campylobacterota</taxon>
        <taxon>Epsilonproteobacteria</taxon>
        <taxon>Campylobacterales</taxon>
        <taxon>Arcobacteraceae</taxon>
        <taxon>Malaciobacter</taxon>
    </lineage>
</organism>
<reference evidence="7 8" key="3">
    <citation type="submission" date="2019-09" db="EMBL/GenBank/DDBJ databases">
        <title>Taxonomic note: a critical rebuttal of the proposed division of the genus Arcobacter into six genera, emended descriptions of Arcobacter anaerophilus and the genus Arcobacter, and an assessment of genus-level boundaries for Epsilonproteobacteria using in silico genomic comparator tools.</title>
        <authorList>
            <person name="On S.L.W."/>
            <person name="Miller W.G."/>
            <person name="Biggs P."/>
            <person name="Cornelius A."/>
            <person name="Vandamme P."/>
        </authorList>
    </citation>
    <scope>NUCLEOTIDE SEQUENCE [LARGE SCALE GENOMIC DNA]</scope>
    <source>
        <strain evidence="7 8">LMG 26638</strain>
    </source>
</reference>
<dbReference type="PANTHER" id="PTHR30435:SF19">
    <property type="entry name" value="FLAGELLAR BASAL-BODY ROD PROTEIN FLGG"/>
    <property type="match status" value="1"/>
</dbReference>
<feature type="domain" description="Flagellar basal-body/hook protein C-terminal" evidence="5">
    <location>
        <begin position="441"/>
        <end position="484"/>
    </location>
</feature>